<dbReference type="Gene3D" id="1.10.10.10">
    <property type="entry name" value="Winged helix-like DNA-binding domain superfamily/Winged helix DNA-binding domain"/>
    <property type="match status" value="2"/>
</dbReference>
<dbReference type="AlphaFoldDB" id="E0RRI8"/>
<keyword evidence="3" id="KW-0238">DNA-binding</keyword>
<dbReference type="Pfam" id="PF04542">
    <property type="entry name" value="Sigma70_r2"/>
    <property type="match status" value="1"/>
</dbReference>
<accession>E0RRI8</accession>
<reference evidence="6 7" key="2">
    <citation type="journal article" date="2010" name="J. Bacteriol.">
        <title>Genome sequence of the polysaccharide-degrading, thermophilic anaerobe Spirochaeta thermophila DSM 6192.</title>
        <authorList>
            <person name="Angelov A."/>
            <person name="Liebl S."/>
            <person name="Ballschmiter M."/>
            <person name="Bomeke M."/>
            <person name="Lehmann R."/>
            <person name="Liesegang H."/>
            <person name="Daniel R."/>
            <person name="Liebl W."/>
        </authorList>
    </citation>
    <scope>NUCLEOTIDE SEQUENCE [LARGE SCALE GENOMIC DNA]</scope>
    <source>
        <strain evidence="7">ATCC 49972 / DSM 6192 / RI 19.B1</strain>
    </source>
</reference>
<dbReference type="InterPro" id="IPR007627">
    <property type="entry name" value="RNA_pol_sigma70_r2"/>
</dbReference>
<dbReference type="PROSITE" id="PS00715">
    <property type="entry name" value="SIGMA70_1"/>
    <property type="match status" value="1"/>
</dbReference>
<dbReference type="InterPro" id="IPR000943">
    <property type="entry name" value="RNA_pol_sigma70"/>
</dbReference>
<reference key="1">
    <citation type="submission" date="2009-08" db="EMBL/GenBank/DDBJ databases">
        <title>The genome sequence of Spirochaeta thermophila DSM6192.</title>
        <authorList>
            <person name="Angelov A."/>
            <person name="Mientus M."/>
            <person name="Wittenberg S."/>
            <person name="Lehmann R."/>
            <person name="Liesegang H."/>
            <person name="Daniel R."/>
            <person name="Liebl W."/>
        </authorList>
    </citation>
    <scope>NUCLEOTIDE SEQUENCE</scope>
    <source>
        <strain>DSM 6192</strain>
    </source>
</reference>
<evidence type="ECO:0000256" key="4">
    <source>
        <dbReference type="ARBA" id="ARBA00023163"/>
    </source>
</evidence>
<dbReference type="PANTHER" id="PTHR30603">
    <property type="entry name" value="RNA POLYMERASE SIGMA FACTOR RPO"/>
    <property type="match status" value="1"/>
</dbReference>
<sequence length="281" mass="32791">MSRKRVVKYSVGREEIAYLREIKRYKLLSPEEERELGKRIRRGDPEARERLITANLRLVVKIALQFSVPDIPLLDLIQEGNIGLIRAAEKFDYRRNIRFSTYAAWWIRQAIHRALMNKRRPIRLPNRKEDVLRKIEKAKQLLEQRLMREPSTEEIAELLGMETEEVEELINLGQEVVSLETQINDGSMDLHDVCPGGASPEEEVCRKACREDTLTLIQRTLDSRESEVVLHRYALTGPRYTLKTLSEHLGISPETVRQIEIRALRKLRERAEVVGDYVLSR</sequence>
<dbReference type="EMBL" id="CP001698">
    <property type="protein sequence ID" value="ADN01689.1"/>
    <property type="molecule type" value="Genomic_DNA"/>
</dbReference>
<evidence type="ECO:0000313" key="6">
    <source>
        <dbReference type="EMBL" id="ADN01689.1"/>
    </source>
</evidence>
<name>E0RRI8_WINT6</name>
<dbReference type="Pfam" id="PF00140">
    <property type="entry name" value="Sigma70_r1_2"/>
    <property type="match status" value="1"/>
</dbReference>
<dbReference type="InterPro" id="IPR009042">
    <property type="entry name" value="RNA_pol_sigma70_r1_2"/>
</dbReference>
<dbReference type="GO" id="GO:0016987">
    <property type="term" value="F:sigma factor activity"/>
    <property type="evidence" value="ECO:0007669"/>
    <property type="project" value="UniProtKB-KW"/>
</dbReference>
<dbReference type="InterPro" id="IPR013325">
    <property type="entry name" value="RNA_pol_sigma_r2"/>
</dbReference>
<organism evidence="6 7">
    <name type="scientific">Winmispira thermophila (strain ATCC 49972 / DSM 6192 / RI 19.B1)</name>
    <name type="common">Spirochaeta thermophila</name>
    <dbReference type="NCBI Taxonomy" id="665571"/>
    <lineage>
        <taxon>Bacteria</taxon>
        <taxon>Pseudomonadati</taxon>
        <taxon>Spirochaetota</taxon>
        <taxon>Spirochaetia</taxon>
        <taxon>Winmispirales</taxon>
        <taxon>Winmispiraceae</taxon>
        <taxon>Winmispira</taxon>
    </lineage>
</organism>
<dbReference type="HOGENOM" id="CLU_014793_3_5_12"/>
<dbReference type="InterPro" id="IPR007624">
    <property type="entry name" value="RNA_pol_sigma70_r3"/>
</dbReference>
<evidence type="ECO:0000256" key="1">
    <source>
        <dbReference type="ARBA" id="ARBA00023015"/>
    </source>
</evidence>
<keyword evidence="1" id="KW-0805">Transcription regulation</keyword>
<dbReference type="NCBIfam" id="TIGR02937">
    <property type="entry name" value="sigma70-ECF"/>
    <property type="match status" value="1"/>
</dbReference>
<dbReference type="PaxDb" id="665571-STHERM_c07320"/>
<dbReference type="Pfam" id="PF04539">
    <property type="entry name" value="Sigma70_r3"/>
    <property type="match status" value="1"/>
</dbReference>
<evidence type="ECO:0000256" key="2">
    <source>
        <dbReference type="ARBA" id="ARBA00023082"/>
    </source>
</evidence>
<dbReference type="Pfam" id="PF04545">
    <property type="entry name" value="Sigma70_r4"/>
    <property type="match status" value="1"/>
</dbReference>
<dbReference type="InterPro" id="IPR007630">
    <property type="entry name" value="RNA_pol_sigma70_r4"/>
</dbReference>
<dbReference type="RefSeq" id="WP_013313530.1">
    <property type="nucleotide sequence ID" value="NC_014484.1"/>
</dbReference>
<dbReference type="PIRSF" id="PIRSF000770">
    <property type="entry name" value="RNA_pol_sigma-SigE/K"/>
    <property type="match status" value="1"/>
</dbReference>
<dbReference type="GO" id="GO:0006352">
    <property type="term" value="P:DNA-templated transcription initiation"/>
    <property type="evidence" value="ECO:0007669"/>
    <property type="project" value="InterPro"/>
</dbReference>
<feature type="domain" description="RNA polymerase sigma-70" evidence="5">
    <location>
        <begin position="75"/>
        <end position="88"/>
    </location>
</feature>
<dbReference type="PANTHER" id="PTHR30603:SF47">
    <property type="entry name" value="RNA POLYMERASE SIGMA FACTOR SIGD, CHLOROPLASTIC"/>
    <property type="match status" value="1"/>
</dbReference>
<dbReference type="Gene3D" id="1.10.601.10">
    <property type="entry name" value="RNA Polymerase Primary Sigma Factor"/>
    <property type="match status" value="1"/>
</dbReference>
<dbReference type="InterPro" id="IPR013324">
    <property type="entry name" value="RNA_pol_sigma_r3/r4-like"/>
</dbReference>
<gene>
    <name evidence="6" type="ordered locus">STHERM_c07320</name>
</gene>
<dbReference type="InterPro" id="IPR014284">
    <property type="entry name" value="RNA_pol_sigma-70_dom"/>
</dbReference>
<dbReference type="InterPro" id="IPR050239">
    <property type="entry name" value="Sigma-70_RNA_pol_init_factors"/>
</dbReference>
<dbReference type="GO" id="GO:0003677">
    <property type="term" value="F:DNA binding"/>
    <property type="evidence" value="ECO:0007669"/>
    <property type="project" value="UniProtKB-KW"/>
</dbReference>
<keyword evidence="4" id="KW-0804">Transcription</keyword>
<dbReference type="KEGG" id="sta:STHERM_c07320"/>
<evidence type="ECO:0000259" key="5">
    <source>
        <dbReference type="PROSITE" id="PS00715"/>
    </source>
</evidence>
<evidence type="ECO:0000256" key="3">
    <source>
        <dbReference type="ARBA" id="ARBA00023125"/>
    </source>
</evidence>
<proteinExistence type="predicted"/>
<dbReference type="PRINTS" id="PR00046">
    <property type="entry name" value="SIGMA70FCT"/>
</dbReference>
<protein>
    <submittedName>
        <fullName evidence="6">RNA polymerase sigma factor</fullName>
    </submittedName>
</protein>
<dbReference type="Proteomes" id="UP000001296">
    <property type="component" value="Chromosome"/>
</dbReference>
<keyword evidence="2" id="KW-0731">Sigma factor</keyword>
<dbReference type="InterPro" id="IPR036388">
    <property type="entry name" value="WH-like_DNA-bd_sf"/>
</dbReference>
<dbReference type="SUPFAM" id="SSF88946">
    <property type="entry name" value="Sigma2 domain of RNA polymerase sigma factors"/>
    <property type="match status" value="1"/>
</dbReference>
<dbReference type="eggNOG" id="COG0568">
    <property type="taxonomic scope" value="Bacteria"/>
</dbReference>
<dbReference type="SUPFAM" id="SSF88659">
    <property type="entry name" value="Sigma3 and sigma4 domains of RNA polymerase sigma factors"/>
    <property type="match status" value="2"/>
</dbReference>
<evidence type="ECO:0000313" key="7">
    <source>
        <dbReference type="Proteomes" id="UP000001296"/>
    </source>
</evidence>